<dbReference type="Pfam" id="PF20428">
    <property type="entry name" value="Sey1_3HB"/>
    <property type="match status" value="1"/>
</dbReference>
<dbReference type="OrthoDB" id="1597724at2759"/>
<dbReference type="AlphaFoldDB" id="A0A1Y2FTG5"/>
<dbReference type="FunFam" id="3.40.50.300:FF:000727">
    <property type="entry name" value="Protein SEY1 homolog"/>
    <property type="match status" value="1"/>
</dbReference>
<feature type="topological domain" description="Cytoplasmic" evidence="8">
    <location>
        <begin position="724"/>
        <end position="797"/>
    </location>
</feature>
<evidence type="ECO:0000256" key="8">
    <source>
        <dbReference type="HAMAP-Rule" id="MF_03109"/>
    </source>
</evidence>
<feature type="transmembrane region" description="Helical" evidence="9">
    <location>
        <begin position="679"/>
        <end position="697"/>
    </location>
</feature>
<dbReference type="InterPro" id="IPR008803">
    <property type="entry name" value="RHD3/Sey1"/>
</dbReference>
<evidence type="ECO:0000256" key="3">
    <source>
        <dbReference type="ARBA" id="ARBA00022801"/>
    </source>
</evidence>
<dbReference type="HAMAP" id="MF_03109">
    <property type="entry name" value="Sey1"/>
    <property type="match status" value="1"/>
</dbReference>
<comment type="caution">
    <text evidence="11">The sequence shown here is derived from an EMBL/GenBank/DDBJ whole genome shotgun (WGS) entry which is preliminary data.</text>
</comment>
<evidence type="ECO:0000256" key="5">
    <source>
        <dbReference type="ARBA" id="ARBA00022989"/>
    </source>
</evidence>
<evidence type="ECO:0000256" key="1">
    <source>
        <dbReference type="ARBA" id="ARBA00022692"/>
    </source>
</evidence>
<evidence type="ECO:0000313" key="12">
    <source>
        <dbReference type="Proteomes" id="UP000193920"/>
    </source>
</evidence>
<evidence type="ECO:0000256" key="7">
    <source>
        <dbReference type="ARBA" id="ARBA00023136"/>
    </source>
</evidence>
<dbReference type="InterPro" id="IPR027417">
    <property type="entry name" value="P-loop_NTPase"/>
</dbReference>
<keyword evidence="12" id="KW-1185">Reference proteome</keyword>
<evidence type="ECO:0000256" key="2">
    <source>
        <dbReference type="ARBA" id="ARBA00022741"/>
    </source>
</evidence>
<organism evidence="11 12">
    <name type="scientific">Neocallimastix californiae</name>
    <dbReference type="NCBI Taxonomy" id="1754190"/>
    <lineage>
        <taxon>Eukaryota</taxon>
        <taxon>Fungi</taxon>
        <taxon>Fungi incertae sedis</taxon>
        <taxon>Chytridiomycota</taxon>
        <taxon>Chytridiomycota incertae sedis</taxon>
        <taxon>Neocallimastigomycetes</taxon>
        <taxon>Neocallimastigales</taxon>
        <taxon>Neocallimastigaceae</taxon>
        <taxon>Neocallimastix</taxon>
    </lineage>
</organism>
<feature type="domain" description="GB1/RHD3-type G" evidence="10">
    <location>
        <begin position="62"/>
        <end position="279"/>
    </location>
</feature>
<dbReference type="CDD" id="cd01851">
    <property type="entry name" value="GBP"/>
    <property type="match status" value="1"/>
</dbReference>
<dbReference type="PANTHER" id="PTHR45923">
    <property type="entry name" value="PROTEIN SEY1"/>
    <property type="match status" value="1"/>
</dbReference>
<keyword evidence="2 8" id="KW-0547">Nucleotide-binding</keyword>
<evidence type="ECO:0000256" key="9">
    <source>
        <dbReference type="SAM" id="Phobius"/>
    </source>
</evidence>
<proteinExistence type="inferred from homology"/>
<dbReference type="InterPro" id="IPR046758">
    <property type="entry name" value="Sey1/RHD3-like_3HB"/>
</dbReference>
<keyword evidence="3 8" id="KW-0378">Hydrolase</keyword>
<keyword evidence="7 8" id="KW-0472">Membrane</keyword>
<protein>
    <submittedName>
        <fullName evidence="11">Root hair defective 3 GTP-binding protein</fullName>
    </submittedName>
</protein>
<dbReference type="Proteomes" id="UP000193920">
    <property type="component" value="Unassembled WGS sequence"/>
</dbReference>
<gene>
    <name evidence="8" type="primary">SEY1</name>
    <name evidence="11" type="ORF">LY90DRAFT_374675</name>
</gene>
<evidence type="ECO:0000259" key="10">
    <source>
        <dbReference type="PROSITE" id="PS51715"/>
    </source>
</evidence>
<feature type="transmembrane region" description="Helical" evidence="9">
    <location>
        <begin position="703"/>
        <end position="724"/>
    </location>
</feature>
<dbReference type="GO" id="GO:0003924">
    <property type="term" value="F:GTPase activity"/>
    <property type="evidence" value="ECO:0007669"/>
    <property type="project" value="UniProtKB-UniRule"/>
</dbReference>
<keyword evidence="5 8" id="KW-1133">Transmembrane helix</keyword>
<dbReference type="GO" id="GO:0005525">
    <property type="term" value="F:GTP binding"/>
    <property type="evidence" value="ECO:0007669"/>
    <property type="project" value="UniProtKB-UniRule"/>
</dbReference>
<accession>A0A1Y2FTG5</accession>
<evidence type="ECO:0000256" key="4">
    <source>
        <dbReference type="ARBA" id="ARBA00022824"/>
    </source>
</evidence>
<dbReference type="Pfam" id="PF05879">
    <property type="entry name" value="RHD3_GTPase"/>
    <property type="match status" value="1"/>
</dbReference>
<dbReference type="EMBL" id="MCOG01000002">
    <property type="protein sequence ID" value="ORY86594.1"/>
    <property type="molecule type" value="Genomic_DNA"/>
</dbReference>
<name>A0A1Y2FTG5_9FUNG</name>
<keyword evidence="4 8" id="KW-0256">Endoplasmic reticulum</keyword>
<dbReference type="PROSITE" id="PS51715">
    <property type="entry name" value="G_GB1_RHD3"/>
    <property type="match status" value="1"/>
</dbReference>
<comment type="similarity">
    <text evidence="8">Belongs to the TRAFAC class dynamin-like GTPase superfamily. GB1/RHD3 GTPase family. RHD3 subfamily.</text>
</comment>
<sequence length="797" mass="93475">MATETFNNNQVNQVESTEIQIEKPVEVENNNVQQIQIVDENKQFTKVLSKSMKDIWKLEQNGFNYHILSIFGSQSTGKSTLLNKLFNTKFQIMNEESRQQTTKGIWISQAENSNLLILDVEGTDGRERGEEQDFERKSALFTLAISEVLVINIWENMVGLYQGANMGLLKTVFDVNMQLFLQQQGKIKTLLLFVIRDFTGRTPISNLSEVLTNELNKMWKDISKPEKYSESTLSDYFDLMFTTLPHKIFLPEQFDQEVIQLKERFYNSEDPNYVFKPKYHRGIPADGFSSYAESIWDKVAYNHELDIPTQQQLLAEYRCDEIAKAIISDFQEDIKKYKGILENGEIMEDMGEKFNEVRDKCLDLYDGSAGRYRKEVYIRKRNDFLEKINTYLQVYYLLQLRNLEKKTYNFFKNKISESVKDDSLFFIDTLENNRSECIEKFKKLAEESKLKDTTWNYNDYLNQLIKEIDEYGKITKDQQLNKIKSNIEKSALTLLSGIVPTKLNNVREHLWDELSNDLNEVTNNSIQEYKTLIKGYDCSDEELNNNISTIRKACWNIFINLVAEETTDNIILLRLREKFEEIFRYDNAGLPRIWNRNDDIDIFFKKAKDEALALISLFTYVDIPEQKIRDITGIKEIEKQDLTIIDTERSKRLLTKFVREIELQYIDAKRSVVRTTSKVPTWFIILTMILGYNEFLAVIKNPIYLLVAVFSGVTFYALYITNLLKPTLRFSRTVIQDIWLQLQNFIKENNGKGYNNDVSSYENIGYLEDDIALTKLKRRKNNNDQEQFDSNATLVNF</sequence>
<dbReference type="InterPro" id="IPR030386">
    <property type="entry name" value="G_GB1_RHD3_dom"/>
</dbReference>
<dbReference type="PANTHER" id="PTHR45923:SF2">
    <property type="entry name" value="PROTEIN SEY1"/>
    <property type="match status" value="1"/>
</dbReference>
<dbReference type="STRING" id="1754190.A0A1Y2FTG5"/>
<keyword evidence="6 8" id="KW-0342">GTP-binding</keyword>
<dbReference type="GO" id="GO:0016320">
    <property type="term" value="P:endoplasmic reticulum membrane fusion"/>
    <property type="evidence" value="ECO:0007669"/>
    <property type="project" value="TreeGrafter"/>
</dbReference>
<reference evidence="11 12" key="1">
    <citation type="submission" date="2016-08" db="EMBL/GenBank/DDBJ databases">
        <title>A Parts List for Fungal Cellulosomes Revealed by Comparative Genomics.</title>
        <authorList>
            <consortium name="DOE Joint Genome Institute"/>
            <person name="Haitjema C.H."/>
            <person name="Gilmore S.P."/>
            <person name="Henske J.K."/>
            <person name="Solomon K.V."/>
            <person name="De Groot R."/>
            <person name="Kuo A."/>
            <person name="Mondo S.J."/>
            <person name="Salamov A.A."/>
            <person name="Labutti K."/>
            <person name="Zhao Z."/>
            <person name="Chiniquy J."/>
            <person name="Barry K."/>
            <person name="Brewer H.M."/>
            <person name="Purvine S.O."/>
            <person name="Wright A.T."/>
            <person name="Boxma B."/>
            <person name="Van Alen T."/>
            <person name="Hackstein J.H."/>
            <person name="Baker S.E."/>
            <person name="Grigoriev I.V."/>
            <person name="O'Malley M.A."/>
        </authorList>
    </citation>
    <scope>NUCLEOTIDE SEQUENCE [LARGE SCALE GENOMIC DNA]</scope>
    <source>
        <strain evidence="11 12">G1</strain>
    </source>
</reference>
<dbReference type="Gene3D" id="3.40.50.300">
    <property type="entry name" value="P-loop containing nucleotide triphosphate hydrolases"/>
    <property type="match status" value="1"/>
</dbReference>
<keyword evidence="1 8" id="KW-0812">Transmembrane</keyword>
<dbReference type="GO" id="GO:0005789">
    <property type="term" value="C:endoplasmic reticulum membrane"/>
    <property type="evidence" value="ECO:0007669"/>
    <property type="project" value="UniProtKB-SubCell"/>
</dbReference>
<feature type="binding site" evidence="8">
    <location>
        <begin position="72"/>
        <end position="79"/>
    </location>
    <ligand>
        <name>GTP</name>
        <dbReference type="ChEBI" id="CHEBI:37565"/>
    </ligand>
</feature>
<evidence type="ECO:0000256" key="6">
    <source>
        <dbReference type="ARBA" id="ARBA00023134"/>
    </source>
</evidence>
<dbReference type="SUPFAM" id="SSF52540">
    <property type="entry name" value="P-loop containing nucleoside triphosphate hydrolases"/>
    <property type="match status" value="1"/>
</dbReference>
<comment type="subcellular location">
    <subcellularLocation>
        <location evidence="8">Endoplasmic reticulum membrane</location>
        <topology evidence="8">Multi-pass membrane protein</topology>
    </subcellularLocation>
    <text evidence="8">Enriched in the cortical ER. Concentrated in punctae along the ER tubules.</text>
</comment>
<feature type="topological domain" description="Cytoplasmic" evidence="8">
    <location>
        <begin position="1"/>
        <end position="678"/>
    </location>
</feature>
<evidence type="ECO:0000313" key="11">
    <source>
        <dbReference type="EMBL" id="ORY86594.1"/>
    </source>
</evidence>
<feature type="topological domain" description="Lumenal" evidence="8">
    <location>
        <begin position="700"/>
        <end position="702"/>
    </location>
</feature>